<dbReference type="Gene3D" id="2.130.10.10">
    <property type="entry name" value="YVTN repeat-like/Quinoprotein amine dehydrogenase"/>
    <property type="match status" value="1"/>
</dbReference>
<dbReference type="SMART" id="SM00320">
    <property type="entry name" value="WD40"/>
    <property type="match status" value="5"/>
</dbReference>
<dbReference type="InterPro" id="IPR001680">
    <property type="entry name" value="WD40_rpt"/>
</dbReference>
<evidence type="ECO:0008006" key="8">
    <source>
        <dbReference type="Google" id="ProtNLM"/>
    </source>
</evidence>
<dbReference type="GO" id="GO:0000502">
    <property type="term" value="C:proteasome complex"/>
    <property type="evidence" value="ECO:0007669"/>
    <property type="project" value="UniProtKB-KW"/>
</dbReference>
<evidence type="ECO:0000256" key="1">
    <source>
        <dbReference type="ARBA" id="ARBA00022574"/>
    </source>
</evidence>
<gene>
    <name evidence="6" type="ORF">BS47DRAFT_1295377</name>
</gene>
<dbReference type="PROSITE" id="PS00678">
    <property type="entry name" value="WD_REPEATS_1"/>
    <property type="match status" value="1"/>
</dbReference>
<keyword evidence="3" id="KW-0647">Proteasome</keyword>
<dbReference type="InterPro" id="IPR051179">
    <property type="entry name" value="WD_repeat_multifunction"/>
</dbReference>
<keyword evidence="1 5" id="KW-0853">WD repeat</keyword>
<evidence type="ECO:0000256" key="2">
    <source>
        <dbReference type="ARBA" id="ARBA00022737"/>
    </source>
</evidence>
<feature type="repeat" description="WD" evidence="5">
    <location>
        <begin position="188"/>
        <end position="229"/>
    </location>
</feature>
<dbReference type="EMBL" id="MU128964">
    <property type="protein sequence ID" value="KAF9514132.1"/>
    <property type="molecule type" value="Genomic_DNA"/>
</dbReference>
<accession>A0A9P6DUC6</accession>
<dbReference type="PANTHER" id="PTHR19857:SF19">
    <property type="entry name" value="26S PROTEASOME REGULATORY SUBUNIT RPN14"/>
    <property type="match status" value="1"/>
</dbReference>
<dbReference type="InterPro" id="IPR015943">
    <property type="entry name" value="WD40/YVTN_repeat-like_dom_sf"/>
</dbReference>
<reference evidence="6" key="1">
    <citation type="journal article" date="2020" name="Nat. Commun.">
        <title>Large-scale genome sequencing of mycorrhizal fungi provides insights into the early evolution of symbiotic traits.</title>
        <authorList>
            <person name="Miyauchi S."/>
            <person name="Kiss E."/>
            <person name="Kuo A."/>
            <person name="Drula E."/>
            <person name="Kohler A."/>
            <person name="Sanchez-Garcia M."/>
            <person name="Morin E."/>
            <person name="Andreopoulos B."/>
            <person name="Barry K.W."/>
            <person name="Bonito G."/>
            <person name="Buee M."/>
            <person name="Carver A."/>
            <person name="Chen C."/>
            <person name="Cichocki N."/>
            <person name="Clum A."/>
            <person name="Culley D."/>
            <person name="Crous P.W."/>
            <person name="Fauchery L."/>
            <person name="Girlanda M."/>
            <person name="Hayes R.D."/>
            <person name="Keri Z."/>
            <person name="LaButti K."/>
            <person name="Lipzen A."/>
            <person name="Lombard V."/>
            <person name="Magnuson J."/>
            <person name="Maillard F."/>
            <person name="Murat C."/>
            <person name="Nolan M."/>
            <person name="Ohm R.A."/>
            <person name="Pangilinan J."/>
            <person name="Pereira M.F."/>
            <person name="Perotto S."/>
            <person name="Peter M."/>
            <person name="Pfister S."/>
            <person name="Riley R."/>
            <person name="Sitrit Y."/>
            <person name="Stielow J.B."/>
            <person name="Szollosi G."/>
            <person name="Zifcakova L."/>
            <person name="Stursova M."/>
            <person name="Spatafora J.W."/>
            <person name="Tedersoo L."/>
            <person name="Vaario L.M."/>
            <person name="Yamada A."/>
            <person name="Yan M."/>
            <person name="Wang P."/>
            <person name="Xu J."/>
            <person name="Bruns T."/>
            <person name="Baldrian P."/>
            <person name="Vilgalys R."/>
            <person name="Dunand C."/>
            <person name="Henrissat B."/>
            <person name="Grigoriev I.V."/>
            <person name="Hibbett D."/>
            <person name="Nagy L.G."/>
            <person name="Martin F.M."/>
        </authorList>
    </citation>
    <scope>NUCLEOTIDE SEQUENCE</scope>
    <source>
        <strain evidence="6">UP504</strain>
    </source>
</reference>
<dbReference type="PROSITE" id="PS50082">
    <property type="entry name" value="WD_REPEATS_2"/>
    <property type="match status" value="1"/>
</dbReference>
<dbReference type="Pfam" id="PF00400">
    <property type="entry name" value="WD40"/>
    <property type="match status" value="2"/>
</dbReference>
<comment type="caution">
    <text evidence="6">The sequence shown here is derived from an EMBL/GenBank/DDBJ whole genome shotgun (WGS) entry which is preliminary data.</text>
</comment>
<dbReference type="AlphaFoldDB" id="A0A9P6DUC6"/>
<dbReference type="PROSITE" id="PS50294">
    <property type="entry name" value="WD_REPEATS_REGION"/>
    <property type="match status" value="1"/>
</dbReference>
<evidence type="ECO:0000256" key="3">
    <source>
        <dbReference type="ARBA" id="ARBA00022942"/>
    </source>
</evidence>
<dbReference type="SUPFAM" id="SSF50978">
    <property type="entry name" value="WD40 repeat-like"/>
    <property type="match status" value="1"/>
</dbReference>
<protein>
    <recommendedName>
        <fullName evidence="8">WD40 repeat-like protein</fullName>
    </recommendedName>
</protein>
<sequence length="454" mass="48341">MTFANVFADVRDNTVVAEDIYLSCYRPGSQSVHGKVTVSKDETAPDALVLESRGGVELARSGSHTFSVSCPSLSISETLLHAPYQTIDVNKTQGLVRRISAFDASPDRHLIATGHFDGAVTLLSTAMTSLVPINATKNLHMSTVLSLRFFPSSKVLLSASSDFSLNIISTATPSGENDLPLLAVPRVLKGHKSGVTDTAILGVGRNVLSCSKDGTIRLWDVGEARKIGSSLASEGFKPIIKIGLGTRRGLDCFHQMASHERRTPGPTSAADDNSPGNVIYAALNDGSFNVFDLRARNAIYASPKSIGSDSSRSGLTAIAYDARSHILATGSQKGIITLFDARFLPASSTSSGPLSSLSPAILLSFQRSNASIDDLLFVPPTAYSAIETHPHLLVAPADGFPFRASVHPNGPRVVEEYVGFADEGVRVVRMTQRDGNNVLGDVWCVGDDGIVRRY</sequence>
<comment type="similarity">
    <text evidence="4">Belongs to the WD repeat PAAF1/RPN14 family.</text>
</comment>
<evidence type="ECO:0000256" key="5">
    <source>
        <dbReference type="PROSITE-ProRule" id="PRU00221"/>
    </source>
</evidence>
<keyword evidence="2" id="KW-0677">Repeat</keyword>
<keyword evidence="7" id="KW-1185">Reference proteome</keyword>
<dbReference type="InterPro" id="IPR036322">
    <property type="entry name" value="WD40_repeat_dom_sf"/>
</dbReference>
<proteinExistence type="inferred from homology"/>
<dbReference type="PANTHER" id="PTHR19857">
    <property type="entry name" value="MITOCHONDRIAL DIVISION PROTEIN 1-RELATED"/>
    <property type="match status" value="1"/>
</dbReference>
<evidence type="ECO:0000313" key="7">
    <source>
        <dbReference type="Proteomes" id="UP000886523"/>
    </source>
</evidence>
<evidence type="ECO:0000256" key="4">
    <source>
        <dbReference type="ARBA" id="ARBA00038321"/>
    </source>
</evidence>
<evidence type="ECO:0000313" key="6">
    <source>
        <dbReference type="EMBL" id="KAF9514132.1"/>
    </source>
</evidence>
<dbReference type="OrthoDB" id="10257301at2759"/>
<name>A0A9P6DUC6_9AGAM</name>
<dbReference type="InterPro" id="IPR019775">
    <property type="entry name" value="WD40_repeat_CS"/>
</dbReference>
<organism evidence="6 7">
    <name type="scientific">Hydnum rufescens UP504</name>
    <dbReference type="NCBI Taxonomy" id="1448309"/>
    <lineage>
        <taxon>Eukaryota</taxon>
        <taxon>Fungi</taxon>
        <taxon>Dikarya</taxon>
        <taxon>Basidiomycota</taxon>
        <taxon>Agaricomycotina</taxon>
        <taxon>Agaricomycetes</taxon>
        <taxon>Cantharellales</taxon>
        <taxon>Hydnaceae</taxon>
        <taxon>Hydnum</taxon>
    </lineage>
</organism>
<dbReference type="Proteomes" id="UP000886523">
    <property type="component" value="Unassembled WGS sequence"/>
</dbReference>